<evidence type="ECO:0000313" key="3">
    <source>
        <dbReference type="Proteomes" id="UP000799778"/>
    </source>
</evidence>
<sequence length="338" mass="34610">MAGPPPPGHQWLVDVSQNPNINHDPLPPPAFEEALQAPPGAPVGVIVNGPAPGAAVLLGNPAAAPPPPAPAPPGMALPIGPPPPYASIPIPGHPPLHPNGGPALYTQHPSHPPFPPPPIPGSGISPLNWGSGYGGFPAPFAGSGLPWTPGAAPPVLGGVGVGGMYPGGMAGMGMGMGMPYGMGGMGMGLPFPFKPPPPIIDGGSGAVPGAQNDATVKPEGDLPGHTVCQPAETTAVYRIHCNWPPWETSGVPLTVEPMQVDSGWTVNRLIGAMRLPDADCQGWAVTECIELGNGRWAKGVQFHHGQQQATEQTLGMVGWGKERNRNGESPLYLFCHRI</sequence>
<feature type="region of interest" description="Disordered" evidence="1">
    <location>
        <begin position="1"/>
        <end position="30"/>
    </location>
</feature>
<evidence type="ECO:0000256" key="1">
    <source>
        <dbReference type="SAM" id="MobiDB-lite"/>
    </source>
</evidence>
<dbReference type="OrthoDB" id="10057496at2759"/>
<dbReference type="Proteomes" id="UP000799778">
    <property type="component" value="Unassembled WGS sequence"/>
</dbReference>
<dbReference type="EMBL" id="ML978073">
    <property type="protein sequence ID" value="KAF2012119.1"/>
    <property type="molecule type" value="Genomic_DNA"/>
</dbReference>
<dbReference type="GeneID" id="54279979"/>
<proteinExistence type="predicted"/>
<gene>
    <name evidence="2" type="ORF">BU24DRAFT_270151</name>
</gene>
<dbReference type="RefSeq" id="XP_033380458.1">
    <property type="nucleotide sequence ID" value="XM_033522582.1"/>
</dbReference>
<protein>
    <submittedName>
        <fullName evidence="2">Uncharacterized protein</fullName>
    </submittedName>
</protein>
<evidence type="ECO:0000313" key="2">
    <source>
        <dbReference type="EMBL" id="KAF2012119.1"/>
    </source>
</evidence>
<dbReference type="AlphaFoldDB" id="A0A6A5XGX6"/>
<name>A0A6A5XGX6_9PLEO</name>
<accession>A0A6A5XGX6</accession>
<reference evidence="2" key="1">
    <citation type="journal article" date="2020" name="Stud. Mycol.">
        <title>101 Dothideomycetes genomes: a test case for predicting lifestyles and emergence of pathogens.</title>
        <authorList>
            <person name="Haridas S."/>
            <person name="Albert R."/>
            <person name="Binder M."/>
            <person name="Bloem J."/>
            <person name="Labutti K."/>
            <person name="Salamov A."/>
            <person name="Andreopoulos B."/>
            <person name="Baker S."/>
            <person name="Barry K."/>
            <person name="Bills G."/>
            <person name="Bluhm B."/>
            <person name="Cannon C."/>
            <person name="Castanera R."/>
            <person name="Culley D."/>
            <person name="Daum C."/>
            <person name="Ezra D."/>
            <person name="Gonzalez J."/>
            <person name="Henrissat B."/>
            <person name="Kuo A."/>
            <person name="Liang C."/>
            <person name="Lipzen A."/>
            <person name="Lutzoni F."/>
            <person name="Magnuson J."/>
            <person name="Mondo S."/>
            <person name="Nolan M."/>
            <person name="Ohm R."/>
            <person name="Pangilinan J."/>
            <person name="Park H.-J."/>
            <person name="Ramirez L."/>
            <person name="Alfaro M."/>
            <person name="Sun H."/>
            <person name="Tritt A."/>
            <person name="Yoshinaga Y."/>
            <person name="Zwiers L.-H."/>
            <person name="Turgeon B."/>
            <person name="Goodwin S."/>
            <person name="Spatafora J."/>
            <person name="Crous P."/>
            <person name="Grigoriev I."/>
        </authorList>
    </citation>
    <scope>NUCLEOTIDE SEQUENCE</scope>
    <source>
        <strain evidence="2">CBS 175.79</strain>
    </source>
</reference>
<keyword evidence="3" id="KW-1185">Reference proteome</keyword>
<organism evidence="2 3">
    <name type="scientific">Aaosphaeria arxii CBS 175.79</name>
    <dbReference type="NCBI Taxonomy" id="1450172"/>
    <lineage>
        <taxon>Eukaryota</taxon>
        <taxon>Fungi</taxon>
        <taxon>Dikarya</taxon>
        <taxon>Ascomycota</taxon>
        <taxon>Pezizomycotina</taxon>
        <taxon>Dothideomycetes</taxon>
        <taxon>Pleosporomycetidae</taxon>
        <taxon>Pleosporales</taxon>
        <taxon>Pleosporales incertae sedis</taxon>
        <taxon>Aaosphaeria</taxon>
    </lineage>
</organism>